<evidence type="ECO:0000256" key="2">
    <source>
        <dbReference type="ARBA" id="ARBA00023295"/>
    </source>
</evidence>
<dbReference type="InterPro" id="IPR008979">
    <property type="entry name" value="Galactose-bd-like_sf"/>
</dbReference>
<dbReference type="SUPFAM" id="SSF49785">
    <property type="entry name" value="Galactose-binding domain-like"/>
    <property type="match status" value="3"/>
</dbReference>
<dbReference type="InterPro" id="IPR011496">
    <property type="entry name" value="O-GlcNAcase_cat"/>
</dbReference>
<dbReference type="PANTHER" id="PTHR13170">
    <property type="entry name" value="O-GLCNACASE"/>
    <property type="match status" value="1"/>
</dbReference>
<keyword evidence="4" id="KW-0175">Coiled coil</keyword>
<dbReference type="GO" id="GO:0005975">
    <property type="term" value="P:carbohydrate metabolic process"/>
    <property type="evidence" value="ECO:0007669"/>
    <property type="project" value="UniProtKB-ARBA"/>
</dbReference>
<protein>
    <recommendedName>
        <fullName evidence="7">GH84 domain-containing protein</fullName>
    </recommendedName>
</protein>
<dbReference type="InterPro" id="IPR017853">
    <property type="entry name" value="GH"/>
</dbReference>
<organism evidence="8 9">
    <name type="scientific">Collinsella acetigenes</name>
    <dbReference type="NCBI Taxonomy" id="2713419"/>
    <lineage>
        <taxon>Bacteria</taxon>
        <taxon>Bacillati</taxon>
        <taxon>Actinomycetota</taxon>
        <taxon>Coriobacteriia</taxon>
        <taxon>Coriobacteriales</taxon>
        <taxon>Coriobacteriaceae</taxon>
        <taxon>Collinsella</taxon>
    </lineage>
</organism>
<feature type="compositionally biased region" description="Gly residues" evidence="5">
    <location>
        <begin position="1979"/>
        <end position="1989"/>
    </location>
</feature>
<dbReference type="PROSITE" id="PS52009">
    <property type="entry name" value="GH84"/>
    <property type="match status" value="1"/>
</dbReference>
<proteinExistence type="inferred from homology"/>
<sequence>MKKRMIAKLLAVTAVMLACLGGLAPFSAYADDAAAEYKLYPTPHSMVYGNGAQTLRNKASVLTESGIDADTISRLDEALALKGIKAKSVDAIPSKSTVTTVLVGVKGSGGAVDTYVDQLVQDDKLSYTDGLFDHNDSYVLASLPSDGNEPDRVIVLGKTTDAAYYGLTTLYQILQQTPDAKLRTFTMSDYADVVTRGFIEGYYGNPWSTEDRVNLMQWGGYYKLNAYVYAPKDDPKHNAKWRELYTEEELTEKIEPLAEAGNTSKCRFVFALHPFMHNPITNSNYDESVAILKEKFTQVMDHGVRQISILADDAGNQGSALYTRLCNDMTDWLHEKQTEKNADGSLKYPGLKDTLIFCPVNYMGWGESWYANLPKTVQVINTGGRVWGKVDNNFTSSFTNNSGVAPFMWINWPCTDNSKNTLSMGGYENALGTDVQPGKVQGVVLNPMQQSEPSKAAIFMNADFSWNLWKSQEHADQAWEDSFSYVDHNSPTATKGSDALRELSRHMKRYTGGGVVFESRESANIKSELQAFQGKVNAGAVTVEDCDKMIELFTGLQNAAKTYRSNAGNKAMLGQIVYWIDTWDDVTRGAIAELQALKADLAGDSSKMLSKYSEGSDALAASRKHGFHYVDHTEYATVGNAYIMPMINALDGYLAQRATLAADPNADTTQFVTSRTDTPEGKTENVFDGKATTGVVYKNPNKLTAGTYFGMIKSKPFDLTNVTFIQGNGADYMQHAKLQTYDGENWNDVEGQGDLTGTTVAITGLDIKGVYGVRLIATQDNSRDAWPTIYEIQVNKEEQTPEGQPVAGAVTIDGQVLAAQSLSNINDGNVSTYAHLQYKKANAGDPEYDIRDTTQFGATVTLTFTKTSEVDTFTFVQAARNGNEPTSGDGINAGVLEYQNEAGTWIKAGDIDGTATQTITLPSAVKAKAIRVKNTAATKSWWKVFELSATKGATSEAEPTATVTSTGLDVYQSYALSRVVDGSEDTYAWVKHNSGGGNIKSGDTITVTYSAPKTVGHVRYVQGGDNLSAGALEYTVDGVNWVKCGDITSSREQEFDFENVQIRGIRVRATEDTAKWWQVHEIATSKGKEASTGTIRSDISGVSLKATGEDGGVQLSDGTVSFGAGNYLAVDLGAVRNDVSINTDDMTLPEDAKVVYSQNALEWLDYASAKKPVQARFVGIKASAACDVAFTNFSASYKTVKAPSYVKGDLGNFDASKIFDGDLSTTFKNTQGATKGNTIVFDLGQERTINSVAYYVPETTYDFIRKGVIEVADSPDAADDQWTEVLKINSDTATIENTFNSDTAKTTAWLTHDTKNPGNMYTANPKTDVTATNESDPNGTEKLNVTGRYMRIRFTATYTQRWIEIGEIRINGGEYVSTYGDADFDSSSTEVEGKTPANLADGDTKTAWQPQDNKGTLVYHVSEPIAEGGKVYSGVRIVSAGTPSNAKVSATVYTDAAYSKTADVELGTLNQPVSEFCFGTLTRAAGSTFSAVKEITITWDGTAPQIAEFFLIDDANPADTTALQAAIDELDGKDVSGWTKSTADAFNKALATAKETLANTKATQTTVDSVTAALRSANAAGVEKYTGEALPKKISNDDGQYTVVSYQAYADAYAEAEQAFANPDELAKSEGEALLAALKAKKDALAYDQSALQRAKVALADAKLLYGEADAAADKYTTDSAAAYRDAMNALEQLVANAEATPKALKAAQDALEDAEGKLVDASELRAARAEYEKTNGKLYTDESFNAYMAAYDESDAVLKNGTAEQVAAATAKLNDANAALVLRPAVDLNKVIAEAEKLDKADYTEASWVPFAAAIEAAKAPHDSANDADLAQAITDAKAALVNVKALKADIASAKKAQAKDYTEDSMAQLNAAVAEAEEVLKNGSVDEVAAARTKIADALKVLVNVSALKDAIVKAENLDTANGTDEQKAQLADAIAAAKALLKSGSADEVAAALESLNAAMGVFGGSGSVKPEQPGTGSGNQQGGSGQNKPGKPSNGSSLPGTGDVSLIAPMVLAGLGAAALYRSRRR</sequence>
<dbReference type="Gene3D" id="1.20.1270.90">
    <property type="entry name" value="AF1782-like"/>
    <property type="match status" value="3"/>
</dbReference>
<feature type="coiled-coil region" evidence="4">
    <location>
        <begin position="1681"/>
        <end position="1725"/>
    </location>
</feature>
<evidence type="ECO:0000259" key="7">
    <source>
        <dbReference type="PROSITE" id="PS52009"/>
    </source>
</evidence>
<reference evidence="8 9" key="1">
    <citation type="submission" date="2020-04" db="EMBL/GenBank/DDBJ databases">
        <title>Collinsella sp. KGMB02528 nov., an anaerobic actinobacterium isolated from human feces.</title>
        <authorList>
            <person name="Han K.-I."/>
            <person name="Eom M.K."/>
            <person name="Kim J.-S."/>
            <person name="Lee K.C."/>
            <person name="Suh M.K."/>
            <person name="Park S.-H."/>
            <person name="Lee J.H."/>
            <person name="Kang S.W."/>
            <person name="Park J.-E."/>
            <person name="Oh B.S."/>
            <person name="Yu S.Y."/>
            <person name="Choi S.-H."/>
            <person name="Lee D.H."/>
            <person name="Yoon H."/>
            <person name="Kim B.-Y."/>
            <person name="Lee J.H."/>
            <person name="Lee J.-S."/>
        </authorList>
    </citation>
    <scope>NUCLEOTIDE SEQUENCE [LARGE SCALE GENOMIC DNA]</scope>
    <source>
        <strain evidence="8 9">KGMB02528</strain>
    </source>
</reference>
<evidence type="ECO:0000256" key="4">
    <source>
        <dbReference type="SAM" id="Coils"/>
    </source>
</evidence>
<keyword evidence="9" id="KW-1185">Reference proteome</keyword>
<dbReference type="Gene3D" id="2.60.120.260">
    <property type="entry name" value="Galactose-binding domain-like"/>
    <property type="match status" value="4"/>
</dbReference>
<dbReference type="Pfam" id="PF00754">
    <property type="entry name" value="F5_F8_type_C"/>
    <property type="match status" value="1"/>
</dbReference>
<dbReference type="Gene3D" id="3.30.379.10">
    <property type="entry name" value="Chitobiase/beta-hexosaminidase domain 2-like"/>
    <property type="match status" value="1"/>
</dbReference>
<dbReference type="Gene3D" id="3.20.20.80">
    <property type="entry name" value="Glycosidases"/>
    <property type="match status" value="1"/>
</dbReference>
<evidence type="ECO:0000313" key="9">
    <source>
        <dbReference type="Proteomes" id="UP000546970"/>
    </source>
</evidence>
<evidence type="ECO:0000313" key="8">
    <source>
        <dbReference type="EMBL" id="NMF56151.1"/>
    </source>
</evidence>
<comment type="caution">
    <text evidence="8">The sequence shown here is derived from an EMBL/GenBank/DDBJ whole genome shotgun (WGS) entry which is preliminary data.</text>
</comment>
<dbReference type="EMBL" id="JABBCP010000006">
    <property type="protein sequence ID" value="NMF56151.1"/>
    <property type="molecule type" value="Genomic_DNA"/>
</dbReference>
<dbReference type="InterPro" id="IPR015882">
    <property type="entry name" value="HEX_bac_N"/>
</dbReference>
<gene>
    <name evidence="8" type="ORF">HF320_07395</name>
</gene>
<feature type="domain" description="GH84" evidence="7">
    <location>
        <begin position="194"/>
        <end position="469"/>
    </location>
</feature>
<keyword evidence="1 3" id="KW-0378">Hydrolase</keyword>
<feature type="region of interest" description="Disordered" evidence="5">
    <location>
        <begin position="1967"/>
        <end position="2006"/>
    </location>
</feature>
<evidence type="ECO:0000256" key="6">
    <source>
        <dbReference type="SAM" id="SignalP"/>
    </source>
</evidence>
<dbReference type="SUPFAM" id="SSF140657">
    <property type="entry name" value="Hyaluronidase post-catalytic domain-like"/>
    <property type="match status" value="1"/>
</dbReference>
<dbReference type="InterPro" id="IPR000421">
    <property type="entry name" value="FA58C"/>
</dbReference>
<dbReference type="PANTHER" id="PTHR13170:SF16">
    <property type="entry name" value="PROTEIN O-GLCNACASE"/>
    <property type="match status" value="1"/>
</dbReference>
<feature type="signal peptide" evidence="6">
    <location>
        <begin position="1"/>
        <end position="30"/>
    </location>
</feature>
<evidence type="ECO:0000256" key="3">
    <source>
        <dbReference type="PROSITE-ProRule" id="PRU01353"/>
    </source>
</evidence>
<dbReference type="InterPro" id="IPR029018">
    <property type="entry name" value="Hex-like_dom2"/>
</dbReference>
<dbReference type="Pfam" id="PF02838">
    <property type="entry name" value="Glyco_hydro_20b"/>
    <property type="match status" value="1"/>
</dbReference>
<keyword evidence="6" id="KW-0732">Signal</keyword>
<dbReference type="Pfam" id="PF07554">
    <property type="entry name" value="FIVAR"/>
    <property type="match status" value="5"/>
</dbReference>
<comment type="similarity">
    <text evidence="3">Belongs to the glycosyl hydrolase 84 family.</text>
</comment>
<dbReference type="GO" id="GO:1901135">
    <property type="term" value="P:carbohydrate derivative metabolic process"/>
    <property type="evidence" value="ECO:0007669"/>
    <property type="project" value="UniProtKB-ARBA"/>
</dbReference>
<dbReference type="SUPFAM" id="SSF51445">
    <property type="entry name" value="(Trans)glycosidases"/>
    <property type="match status" value="1"/>
</dbReference>
<dbReference type="SUPFAM" id="SSF55545">
    <property type="entry name" value="beta-N-acetylhexosaminidase-like domain"/>
    <property type="match status" value="1"/>
</dbReference>
<dbReference type="Gene3D" id="1.20.58.460">
    <property type="entry name" value="Hyaluronidase post-catalytic domain-like"/>
    <property type="match status" value="1"/>
</dbReference>
<name>A0A7X9UCT5_9ACTN</name>
<feature type="active site" description="Proton donor" evidence="3">
    <location>
        <position position="313"/>
    </location>
</feature>
<dbReference type="Pfam" id="PF07555">
    <property type="entry name" value="NAGidase"/>
    <property type="match status" value="1"/>
</dbReference>
<evidence type="ECO:0000256" key="1">
    <source>
        <dbReference type="ARBA" id="ARBA00022801"/>
    </source>
</evidence>
<feature type="chain" id="PRO_5031468704" description="GH84 domain-containing protein" evidence="6">
    <location>
        <begin position="31"/>
        <end position="2030"/>
    </location>
</feature>
<dbReference type="PROSITE" id="PS51257">
    <property type="entry name" value="PROKAR_LIPOPROTEIN"/>
    <property type="match status" value="1"/>
</dbReference>
<keyword evidence="2 3" id="KW-0326">Glycosidase</keyword>
<dbReference type="GO" id="GO:0015929">
    <property type="term" value="F:hexosaminidase activity"/>
    <property type="evidence" value="ECO:0007669"/>
    <property type="project" value="UniProtKB-ARBA"/>
</dbReference>
<dbReference type="Proteomes" id="UP000546970">
    <property type="component" value="Unassembled WGS sequence"/>
</dbReference>
<evidence type="ECO:0000256" key="5">
    <source>
        <dbReference type="SAM" id="MobiDB-lite"/>
    </source>
</evidence>
<dbReference type="InterPro" id="IPR051822">
    <property type="entry name" value="Glycosyl_Hydrolase_84"/>
</dbReference>
<dbReference type="RefSeq" id="WP_169277753.1">
    <property type="nucleotide sequence ID" value="NZ_JABBCP010000006.1"/>
</dbReference>
<accession>A0A7X9UCT5</accession>